<dbReference type="SMART" id="SM00507">
    <property type="entry name" value="HNHc"/>
    <property type="match status" value="1"/>
</dbReference>
<keyword evidence="3" id="KW-1185">Reference proteome</keyword>
<evidence type="ECO:0000313" key="3">
    <source>
        <dbReference type="Proteomes" id="UP001237011"/>
    </source>
</evidence>
<feature type="domain" description="HNH nuclease" evidence="1">
    <location>
        <begin position="307"/>
        <end position="373"/>
    </location>
</feature>
<dbReference type="EC" id="3.1.-.-" evidence="2"/>
<dbReference type="GO" id="GO:0016787">
    <property type="term" value="F:hydrolase activity"/>
    <property type="evidence" value="ECO:0007669"/>
    <property type="project" value="UniProtKB-KW"/>
</dbReference>
<organism evidence="2 3">
    <name type="scientific">Mycoplasma seminis</name>
    <dbReference type="NCBI Taxonomy" id="512749"/>
    <lineage>
        <taxon>Bacteria</taxon>
        <taxon>Bacillati</taxon>
        <taxon>Mycoplasmatota</taxon>
        <taxon>Mollicutes</taxon>
        <taxon>Mycoplasmataceae</taxon>
        <taxon>Mycoplasma</taxon>
    </lineage>
</organism>
<keyword evidence="2" id="KW-0540">Nuclease</keyword>
<protein>
    <submittedName>
        <fullName evidence="2">HNH endonuclease signature motif containing protein</fullName>
        <ecNumber evidence="2">3.1.-.-</ecNumber>
    </submittedName>
</protein>
<sequence length="418" mass="49687">MKRLNNQFWRAPGNKRVFDAPLQYIVPIQVNKTVNNICNFFSYYALEYFFNNKEKKIKYNETTRKILFNYILDKMPFDYETKTTNSHLVKSLVFYKLLQVYEEEDKKYIRITFDGIDFFSNWKEYIQTNEPKLNYKLIDIFCRLLLEVKYPSNALYDTTINLHLYPFRILFVLLENKKTLSVDFIKNKLIDIVSYHDFIEYFENDIIVSSDNHSLNELKDNARDKFKAWCIQSFVAMGLLLNDGKNITLNPEYENIINKYLSSIDINHNLFYEANENIIIKPSKEKNARSAIVKKYVLGTAKECYFKNKVFSVFNNGEQFYIHHDTFRKRDNSIYLEGHHILPFSAADLYCSQNGKNVDSPENVIPLCATCHRLLTFGTSEQISSYTDELLNYLTMNNWTFVTKERLLDFYYIDVEKI</sequence>
<dbReference type="Pfam" id="PF13391">
    <property type="entry name" value="HNH_2"/>
    <property type="match status" value="1"/>
</dbReference>
<dbReference type="EMBL" id="CP132191">
    <property type="protein sequence ID" value="WLP85342.1"/>
    <property type="molecule type" value="Genomic_DNA"/>
</dbReference>
<gene>
    <name evidence="2" type="ORF">Q8852_03410</name>
</gene>
<dbReference type="Proteomes" id="UP001237011">
    <property type="component" value="Chromosome"/>
</dbReference>
<proteinExistence type="predicted"/>
<accession>A0ABY9H9S8</accession>
<dbReference type="GO" id="GO:0004519">
    <property type="term" value="F:endonuclease activity"/>
    <property type="evidence" value="ECO:0007669"/>
    <property type="project" value="UniProtKB-KW"/>
</dbReference>
<keyword evidence="2" id="KW-0378">Hydrolase</keyword>
<dbReference type="InterPro" id="IPR003615">
    <property type="entry name" value="HNH_nuc"/>
</dbReference>
<dbReference type="CDD" id="cd00085">
    <property type="entry name" value="HNHc"/>
    <property type="match status" value="1"/>
</dbReference>
<reference evidence="2" key="1">
    <citation type="submission" date="2023-08" db="EMBL/GenBank/DDBJ databases">
        <title>Complete genome sequence of Mycoplasma seminis 2200.</title>
        <authorList>
            <person name="Spergser J."/>
        </authorList>
    </citation>
    <scope>NUCLEOTIDE SEQUENCE [LARGE SCALE GENOMIC DNA]</scope>
    <source>
        <strain evidence="2">2200</strain>
    </source>
</reference>
<name>A0ABY9H9S8_9MOLU</name>
<evidence type="ECO:0000259" key="1">
    <source>
        <dbReference type="SMART" id="SM00507"/>
    </source>
</evidence>
<evidence type="ECO:0000313" key="2">
    <source>
        <dbReference type="EMBL" id="WLP85342.1"/>
    </source>
</evidence>
<dbReference type="RefSeq" id="WP_305937778.1">
    <property type="nucleotide sequence ID" value="NZ_CP132191.1"/>
</dbReference>
<keyword evidence="2" id="KW-0255">Endonuclease</keyword>